<dbReference type="AlphaFoldDB" id="A0A3L6QAT9"/>
<gene>
    <name evidence="2" type="ORF">C2845_PM15G19060</name>
</gene>
<dbReference type="EMBL" id="PQIB02000013">
    <property type="protein sequence ID" value="RLM75722.1"/>
    <property type="molecule type" value="Genomic_DNA"/>
</dbReference>
<dbReference type="InterPro" id="IPR033347">
    <property type="entry name" value="Di19"/>
</dbReference>
<dbReference type="STRING" id="4540.A0A3L6QAT9"/>
<dbReference type="Proteomes" id="UP000275267">
    <property type="component" value="Unassembled WGS sequence"/>
</dbReference>
<dbReference type="OrthoDB" id="7873042at2759"/>
<proteinExistence type="predicted"/>
<dbReference type="InterPro" id="IPR008598">
    <property type="entry name" value="Di19_Zn-bd"/>
</dbReference>
<keyword evidence="3" id="KW-1185">Reference proteome</keyword>
<sequence length="82" mass="9635">MEELDMDEEVRPEFPCPYCYEDHAVASLCAHLEEEHPFEPHAAVSVDTPADLIGAVFAFFRWVERMKFVLRFVWLIWELSSC</sequence>
<evidence type="ECO:0000313" key="2">
    <source>
        <dbReference type="EMBL" id="RLM75722.1"/>
    </source>
</evidence>
<accession>A0A3L6QAT9</accession>
<comment type="caution">
    <text evidence="2">The sequence shown here is derived from an EMBL/GenBank/DDBJ whole genome shotgun (WGS) entry which is preliminary data.</text>
</comment>
<protein>
    <recommendedName>
        <fullName evidence="1">Di19 zinc-binding domain-containing protein</fullName>
    </recommendedName>
</protein>
<dbReference type="PANTHER" id="PTHR31875">
    <property type="entry name" value="PROTEIN DEHYDRATION-INDUCED 19"/>
    <property type="match status" value="1"/>
</dbReference>
<feature type="domain" description="Di19 zinc-binding" evidence="1">
    <location>
        <begin position="13"/>
        <end position="44"/>
    </location>
</feature>
<evidence type="ECO:0000313" key="3">
    <source>
        <dbReference type="Proteomes" id="UP000275267"/>
    </source>
</evidence>
<organism evidence="2 3">
    <name type="scientific">Panicum miliaceum</name>
    <name type="common">Proso millet</name>
    <name type="synonym">Broomcorn millet</name>
    <dbReference type="NCBI Taxonomy" id="4540"/>
    <lineage>
        <taxon>Eukaryota</taxon>
        <taxon>Viridiplantae</taxon>
        <taxon>Streptophyta</taxon>
        <taxon>Embryophyta</taxon>
        <taxon>Tracheophyta</taxon>
        <taxon>Spermatophyta</taxon>
        <taxon>Magnoliopsida</taxon>
        <taxon>Liliopsida</taxon>
        <taxon>Poales</taxon>
        <taxon>Poaceae</taxon>
        <taxon>PACMAD clade</taxon>
        <taxon>Panicoideae</taxon>
        <taxon>Panicodae</taxon>
        <taxon>Paniceae</taxon>
        <taxon>Panicinae</taxon>
        <taxon>Panicum</taxon>
        <taxon>Panicum sect. Panicum</taxon>
    </lineage>
</organism>
<dbReference type="Pfam" id="PF05605">
    <property type="entry name" value="zf-Di19"/>
    <property type="match status" value="1"/>
</dbReference>
<reference evidence="3" key="1">
    <citation type="journal article" date="2019" name="Nat. Commun.">
        <title>The genome of broomcorn millet.</title>
        <authorList>
            <person name="Zou C."/>
            <person name="Miki D."/>
            <person name="Li D."/>
            <person name="Tang Q."/>
            <person name="Xiao L."/>
            <person name="Rajput S."/>
            <person name="Deng P."/>
            <person name="Jia W."/>
            <person name="Huang R."/>
            <person name="Zhang M."/>
            <person name="Sun Y."/>
            <person name="Hu J."/>
            <person name="Fu X."/>
            <person name="Schnable P.S."/>
            <person name="Li F."/>
            <person name="Zhang H."/>
            <person name="Feng B."/>
            <person name="Zhu X."/>
            <person name="Liu R."/>
            <person name="Schnable J.C."/>
            <person name="Zhu J.-K."/>
            <person name="Zhang H."/>
        </authorList>
    </citation>
    <scope>NUCLEOTIDE SEQUENCE [LARGE SCALE GENOMIC DNA]</scope>
</reference>
<name>A0A3L6QAT9_PANMI</name>
<dbReference type="PANTHER" id="PTHR31875:SF6">
    <property type="entry name" value="PROTEIN DEHYDRATION-INDUCED 19"/>
    <property type="match status" value="1"/>
</dbReference>
<evidence type="ECO:0000259" key="1">
    <source>
        <dbReference type="Pfam" id="PF05605"/>
    </source>
</evidence>